<evidence type="ECO:0000313" key="3">
    <source>
        <dbReference type="Proteomes" id="UP000760472"/>
    </source>
</evidence>
<dbReference type="PROSITE" id="PS51833">
    <property type="entry name" value="HDOD"/>
    <property type="match status" value="1"/>
</dbReference>
<evidence type="ECO:0000313" key="2">
    <source>
        <dbReference type="EMBL" id="MBN0986035.1"/>
    </source>
</evidence>
<dbReference type="RefSeq" id="WP_205210320.1">
    <property type="nucleotide sequence ID" value="NZ_JAFFZO010000013.1"/>
</dbReference>
<dbReference type="SUPFAM" id="SSF109604">
    <property type="entry name" value="HD-domain/PDEase-like"/>
    <property type="match status" value="1"/>
</dbReference>
<dbReference type="PANTHER" id="PTHR33525:SF6">
    <property type="entry name" value="HDOD DOMAIN-CONTAINING PROTEIN"/>
    <property type="match status" value="1"/>
</dbReference>
<feature type="domain" description="HDOD" evidence="1">
    <location>
        <begin position="13"/>
        <end position="206"/>
    </location>
</feature>
<name>A0ABS2W2W0_9GAMM</name>
<reference evidence="2 3" key="1">
    <citation type="submission" date="2021-02" db="EMBL/GenBank/DDBJ databases">
        <title>A novel species of genus Amphritea isolated from a fishpond in China.</title>
        <authorList>
            <person name="Lu H."/>
        </authorList>
    </citation>
    <scope>NUCLEOTIDE SEQUENCE [LARGE SCALE GENOMIC DNA]</scope>
    <source>
        <strain evidence="2 3">RP18W</strain>
    </source>
</reference>
<accession>A0ABS2W2W0</accession>
<dbReference type="InterPro" id="IPR013976">
    <property type="entry name" value="HDOD"/>
</dbReference>
<evidence type="ECO:0000259" key="1">
    <source>
        <dbReference type="PROSITE" id="PS51833"/>
    </source>
</evidence>
<dbReference type="Proteomes" id="UP000760472">
    <property type="component" value="Unassembled WGS sequence"/>
</dbReference>
<dbReference type="Pfam" id="PF08668">
    <property type="entry name" value="HDOD"/>
    <property type="match status" value="1"/>
</dbReference>
<gene>
    <name evidence="2" type="ORF">JW498_01490</name>
</gene>
<dbReference type="Gene3D" id="1.10.3210.10">
    <property type="entry name" value="Hypothetical protein af1432"/>
    <property type="match status" value="1"/>
</dbReference>
<protein>
    <submittedName>
        <fullName evidence="2">HDOD domain-containing protein</fullName>
    </submittedName>
</protein>
<sequence length="274" mass="30161">MEVSELLQQTHKLPNVPDVVRELILQLNNPKADYGVIAEKVIHDQTLSLKLLRLVNSAHFGLSRKVTSIHEAIIMLGMAQLKTMVIASGFAGSVKQVEGLDLKQFWAESFQVAALAKWLAEKSTAVDPDTAFTVGLIHNIGRLLLHLTKPKLAEAIQKLVDETDCDRSEAERVRLNFTTAEAGEALLRYWQFPASLGEAVRYHKQPFDADPPTPLSAIVNIACYINTCMRKKLTTEEVIAMFPAAEAELAGLPPHSASISEDAMQLQSGLEVLI</sequence>
<organism evidence="2 3">
    <name type="scientific">Amphritea pacifica</name>
    <dbReference type="NCBI Taxonomy" id="2811233"/>
    <lineage>
        <taxon>Bacteria</taxon>
        <taxon>Pseudomonadati</taxon>
        <taxon>Pseudomonadota</taxon>
        <taxon>Gammaproteobacteria</taxon>
        <taxon>Oceanospirillales</taxon>
        <taxon>Oceanospirillaceae</taxon>
        <taxon>Amphritea</taxon>
    </lineage>
</organism>
<proteinExistence type="predicted"/>
<dbReference type="EMBL" id="JAFFZP010000002">
    <property type="protein sequence ID" value="MBN0986035.1"/>
    <property type="molecule type" value="Genomic_DNA"/>
</dbReference>
<keyword evidence="3" id="KW-1185">Reference proteome</keyword>
<comment type="caution">
    <text evidence="2">The sequence shown here is derived from an EMBL/GenBank/DDBJ whole genome shotgun (WGS) entry which is preliminary data.</text>
</comment>
<dbReference type="PANTHER" id="PTHR33525">
    <property type="match status" value="1"/>
</dbReference>
<dbReference type="InterPro" id="IPR052340">
    <property type="entry name" value="RNase_Y/CdgJ"/>
</dbReference>